<evidence type="ECO:0000313" key="1">
    <source>
        <dbReference type="EMBL" id="KAJ8379654.1"/>
    </source>
</evidence>
<accession>A0A9Q1G8S7</accession>
<dbReference type="EMBL" id="JAINUF010000001">
    <property type="protein sequence ID" value="KAJ8379654.1"/>
    <property type="molecule type" value="Genomic_DNA"/>
</dbReference>
<dbReference type="AlphaFoldDB" id="A0A9Q1G8S7"/>
<protein>
    <submittedName>
        <fullName evidence="1">Uncharacterized protein</fullName>
    </submittedName>
</protein>
<dbReference type="Proteomes" id="UP001152622">
    <property type="component" value="Chromosome 1"/>
</dbReference>
<name>A0A9Q1G8S7_SYNKA</name>
<reference evidence="1" key="1">
    <citation type="journal article" date="2023" name="Science">
        <title>Genome structures resolve the early diversification of teleost fishes.</title>
        <authorList>
            <person name="Parey E."/>
            <person name="Louis A."/>
            <person name="Montfort J."/>
            <person name="Bouchez O."/>
            <person name="Roques C."/>
            <person name="Iampietro C."/>
            <person name="Lluch J."/>
            <person name="Castinel A."/>
            <person name="Donnadieu C."/>
            <person name="Desvignes T."/>
            <person name="Floi Bucao C."/>
            <person name="Jouanno E."/>
            <person name="Wen M."/>
            <person name="Mejri S."/>
            <person name="Dirks R."/>
            <person name="Jansen H."/>
            <person name="Henkel C."/>
            <person name="Chen W.J."/>
            <person name="Zahm M."/>
            <person name="Cabau C."/>
            <person name="Klopp C."/>
            <person name="Thompson A.W."/>
            <person name="Robinson-Rechavi M."/>
            <person name="Braasch I."/>
            <person name="Lecointre G."/>
            <person name="Bobe J."/>
            <person name="Postlethwait J.H."/>
            <person name="Berthelot C."/>
            <person name="Roest Crollius H."/>
            <person name="Guiguen Y."/>
        </authorList>
    </citation>
    <scope>NUCLEOTIDE SEQUENCE</scope>
    <source>
        <strain evidence="1">WJC10195</strain>
    </source>
</reference>
<proteinExistence type="predicted"/>
<sequence>MSMGRQLETKTIVRCAPSQGLNYLNDKTGERGGRRERGLPGVWASVTESSFMRDPRPFAERRGRCAIRTVQGLSLHLHLRRWPLVNGWAVACRVEPGLGGREL</sequence>
<organism evidence="1 2">
    <name type="scientific">Synaphobranchus kaupii</name>
    <name type="common">Kaup's arrowtooth eel</name>
    <dbReference type="NCBI Taxonomy" id="118154"/>
    <lineage>
        <taxon>Eukaryota</taxon>
        <taxon>Metazoa</taxon>
        <taxon>Chordata</taxon>
        <taxon>Craniata</taxon>
        <taxon>Vertebrata</taxon>
        <taxon>Euteleostomi</taxon>
        <taxon>Actinopterygii</taxon>
        <taxon>Neopterygii</taxon>
        <taxon>Teleostei</taxon>
        <taxon>Anguilliformes</taxon>
        <taxon>Synaphobranchidae</taxon>
        <taxon>Synaphobranchus</taxon>
    </lineage>
</organism>
<gene>
    <name evidence="1" type="ORF">SKAU_G00004320</name>
</gene>
<evidence type="ECO:0000313" key="2">
    <source>
        <dbReference type="Proteomes" id="UP001152622"/>
    </source>
</evidence>
<comment type="caution">
    <text evidence="1">The sequence shown here is derived from an EMBL/GenBank/DDBJ whole genome shotgun (WGS) entry which is preliminary data.</text>
</comment>
<keyword evidence="2" id="KW-1185">Reference proteome</keyword>